<dbReference type="Pfam" id="PF20262">
    <property type="entry name" value="UNC80_C"/>
    <property type="match status" value="1"/>
</dbReference>
<reference evidence="3 4" key="1">
    <citation type="submission" date="2024-05" db="EMBL/GenBank/DDBJ databases">
        <authorList>
            <person name="Wallberg A."/>
        </authorList>
    </citation>
    <scope>NUCLEOTIDE SEQUENCE [LARGE SCALE GENOMIC DNA]</scope>
</reference>
<protein>
    <recommendedName>
        <fullName evidence="2">Protein UNC80 C-terminal domain-containing protein</fullName>
    </recommendedName>
</protein>
<feature type="non-terminal residue" evidence="3">
    <location>
        <position position="211"/>
    </location>
</feature>
<dbReference type="EMBL" id="CAXKWB010003463">
    <property type="protein sequence ID" value="CAL4069325.1"/>
    <property type="molecule type" value="Genomic_DNA"/>
</dbReference>
<evidence type="ECO:0000259" key="2">
    <source>
        <dbReference type="Pfam" id="PF20262"/>
    </source>
</evidence>
<name>A0AAV2Q2H1_MEGNR</name>
<comment type="caution">
    <text evidence="3">The sequence shown here is derived from an EMBL/GenBank/DDBJ whole genome shotgun (WGS) entry which is preliminary data.</text>
</comment>
<proteinExistence type="predicted"/>
<evidence type="ECO:0000313" key="4">
    <source>
        <dbReference type="Proteomes" id="UP001497623"/>
    </source>
</evidence>
<keyword evidence="4" id="KW-1185">Reference proteome</keyword>
<feature type="compositionally biased region" description="Low complexity" evidence="1">
    <location>
        <begin position="123"/>
        <end position="136"/>
    </location>
</feature>
<feature type="region of interest" description="Disordered" evidence="1">
    <location>
        <begin position="81"/>
        <end position="196"/>
    </location>
</feature>
<evidence type="ECO:0000256" key="1">
    <source>
        <dbReference type="SAM" id="MobiDB-lite"/>
    </source>
</evidence>
<sequence>LFIQMRPFIISKIQQKTLDESIEQYREIVRERVLGWSLLPPTCRGTLLSVLAHEVKLLKEQVITEKISVFAKYHAPQFLTPGDLDARPSQIESQDFTSRRPRLSYAEPPSDYPTRPLASPPRSKGSVSSTNSGCSSALQREISMRSEPRGPPTRTQLIQDAQNLRRTSYTGDQQHQQLSKGTLHSLHPPQVTNEPRLHRKALFLRKRPSKS</sequence>
<feature type="domain" description="Protein UNC80 C-terminal" evidence="2">
    <location>
        <begin position="1"/>
        <end position="62"/>
    </location>
</feature>
<organism evidence="3 4">
    <name type="scientific">Meganyctiphanes norvegica</name>
    <name type="common">Northern krill</name>
    <name type="synonym">Thysanopoda norvegica</name>
    <dbReference type="NCBI Taxonomy" id="48144"/>
    <lineage>
        <taxon>Eukaryota</taxon>
        <taxon>Metazoa</taxon>
        <taxon>Ecdysozoa</taxon>
        <taxon>Arthropoda</taxon>
        <taxon>Crustacea</taxon>
        <taxon>Multicrustacea</taxon>
        <taxon>Malacostraca</taxon>
        <taxon>Eumalacostraca</taxon>
        <taxon>Eucarida</taxon>
        <taxon>Euphausiacea</taxon>
        <taxon>Euphausiidae</taxon>
        <taxon>Meganyctiphanes</taxon>
    </lineage>
</organism>
<evidence type="ECO:0000313" key="3">
    <source>
        <dbReference type="EMBL" id="CAL4069325.1"/>
    </source>
</evidence>
<feature type="compositionally biased region" description="Polar residues" evidence="1">
    <location>
        <begin position="153"/>
        <end position="182"/>
    </location>
</feature>
<dbReference type="InterPro" id="IPR046460">
    <property type="entry name" value="UNC80_C"/>
</dbReference>
<dbReference type="Proteomes" id="UP001497623">
    <property type="component" value="Unassembled WGS sequence"/>
</dbReference>
<accession>A0AAV2Q2H1</accession>
<gene>
    <name evidence="3" type="ORF">MNOR_LOCUS7746</name>
</gene>
<dbReference type="AlphaFoldDB" id="A0AAV2Q2H1"/>
<feature type="non-terminal residue" evidence="3">
    <location>
        <position position="1"/>
    </location>
</feature>